<proteinExistence type="inferred from homology"/>
<keyword evidence="2" id="KW-0560">Oxidoreductase</keyword>
<dbReference type="PANTHER" id="PTHR42901:SF1">
    <property type="entry name" value="ALCOHOL DEHYDROGENASE"/>
    <property type="match status" value="1"/>
</dbReference>
<protein>
    <submittedName>
        <fullName evidence="3">NAD(P)-dependent dehydrogenase, short-chain alcohol dehydrogenase family</fullName>
    </submittedName>
</protein>
<dbReference type="InterPro" id="IPR002347">
    <property type="entry name" value="SDR_fam"/>
</dbReference>
<evidence type="ECO:0000256" key="1">
    <source>
        <dbReference type="ARBA" id="ARBA00006484"/>
    </source>
</evidence>
<dbReference type="OrthoDB" id="196630at2"/>
<organism evidence="3 4">
    <name type="scientific">Chitinimonas taiwanensis DSM 18899</name>
    <dbReference type="NCBI Taxonomy" id="1121279"/>
    <lineage>
        <taxon>Bacteria</taxon>
        <taxon>Pseudomonadati</taxon>
        <taxon>Pseudomonadota</taxon>
        <taxon>Betaproteobacteria</taxon>
        <taxon>Neisseriales</taxon>
        <taxon>Chitinibacteraceae</taxon>
        <taxon>Chitinimonas</taxon>
    </lineage>
</organism>
<dbReference type="SUPFAM" id="SSF51735">
    <property type="entry name" value="NAD(P)-binding Rossmann-fold domains"/>
    <property type="match status" value="1"/>
</dbReference>
<dbReference type="Gene3D" id="3.40.50.720">
    <property type="entry name" value="NAD(P)-binding Rossmann-like Domain"/>
    <property type="match status" value="1"/>
</dbReference>
<accession>A0A1K2H6X0</accession>
<reference evidence="3 4" key="1">
    <citation type="submission" date="2016-11" db="EMBL/GenBank/DDBJ databases">
        <authorList>
            <person name="Jaros S."/>
            <person name="Januszkiewicz K."/>
            <person name="Wedrychowicz H."/>
        </authorList>
    </citation>
    <scope>NUCLEOTIDE SEQUENCE [LARGE SCALE GENOMIC DNA]</scope>
    <source>
        <strain evidence="3 4">DSM 18899</strain>
    </source>
</reference>
<gene>
    <name evidence="3" type="ORF">SAMN02745887_00557</name>
</gene>
<evidence type="ECO:0000313" key="3">
    <source>
        <dbReference type="EMBL" id="SFZ72210.1"/>
    </source>
</evidence>
<dbReference type="RefSeq" id="WP_072427102.1">
    <property type="nucleotide sequence ID" value="NZ_FPKR01000002.1"/>
</dbReference>
<dbReference type="InterPro" id="IPR036291">
    <property type="entry name" value="NAD(P)-bd_dom_sf"/>
</dbReference>
<comment type="similarity">
    <text evidence="1">Belongs to the short-chain dehydrogenases/reductases (SDR) family.</text>
</comment>
<evidence type="ECO:0000313" key="4">
    <source>
        <dbReference type="Proteomes" id="UP000186513"/>
    </source>
</evidence>
<dbReference type="EMBL" id="FPKR01000002">
    <property type="protein sequence ID" value="SFZ72210.1"/>
    <property type="molecule type" value="Genomic_DNA"/>
</dbReference>
<name>A0A1K2H6X0_9NEIS</name>
<dbReference type="AlphaFoldDB" id="A0A1K2H6X0"/>
<sequence>MHAWQDFHAPADYLKDRVILVTGAGQGLGEAAAKAFAAHGATVILVGRNEKKLGKLYDAIEAAGGPKPAAIPLDLAKLTDQDCVNLANLIWKEFDRLDGILHCANGFNHLSPLVNQKLEEWVDMYRINVAAPFAINRACLPLLKRADDASILFVGEQHGLQPKAYWGGFATTRAGQAALATITADEWDKPPFPRVNLLVPGPVRTPFRTKTHPAEHVDALPLPADMLPAFLYLLGPAGQALRGQTLRFNPADSAGFAPEHE</sequence>
<dbReference type="Proteomes" id="UP000186513">
    <property type="component" value="Unassembled WGS sequence"/>
</dbReference>
<evidence type="ECO:0000256" key="2">
    <source>
        <dbReference type="ARBA" id="ARBA00023002"/>
    </source>
</evidence>
<dbReference type="Pfam" id="PF00106">
    <property type="entry name" value="adh_short"/>
    <property type="match status" value="1"/>
</dbReference>
<dbReference type="STRING" id="1121279.SAMN02745887_00557"/>
<dbReference type="PANTHER" id="PTHR42901">
    <property type="entry name" value="ALCOHOL DEHYDROGENASE"/>
    <property type="match status" value="1"/>
</dbReference>
<keyword evidence="4" id="KW-1185">Reference proteome</keyword>
<dbReference type="GO" id="GO:0016491">
    <property type="term" value="F:oxidoreductase activity"/>
    <property type="evidence" value="ECO:0007669"/>
    <property type="project" value="UniProtKB-KW"/>
</dbReference>
<dbReference type="PRINTS" id="PR00081">
    <property type="entry name" value="GDHRDH"/>
</dbReference>